<dbReference type="Proteomes" id="UP001221757">
    <property type="component" value="Unassembled WGS sequence"/>
</dbReference>
<accession>A0AAD7GAT3</accession>
<keyword evidence="2" id="KW-1185">Reference proteome</keyword>
<gene>
    <name evidence="1" type="ORF">B0H17DRAFT_1137455</name>
</gene>
<proteinExistence type="predicted"/>
<evidence type="ECO:0000313" key="2">
    <source>
        <dbReference type="Proteomes" id="UP001221757"/>
    </source>
</evidence>
<organism evidence="1 2">
    <name type="scientific">Mycena rosella</name>
    <name type="common">Pink bonnet</name>
    <name type="synonym">Agaricus rosellus</name>
    <dbReference type="NCBI Taxonomy" id="1033263"/>
    <lineage>
        <taxon>Eukaryota</taxon>
        <taxon>Fungi</taxon>
        <taxon>Dikarya</taxon>
        <taxon>Basidiomycota</taxon>
        <taxon>Agaricomycotina</taxon>
        <taxon>Agaricomycetes</taxon>
        <taxon>Agaricomycetidae</taxon>
        <taxon>Agaricales</taxon>
        <taxon>Marasmiineae</taxon>
        <taxon>Mycenaceae</taxon>
        <taxon>Mycena</taxon>
    </lineage>
</organism>
<reference evidence="1" key="1">
    <citation type="submission" date="2023-03" db="EMBL/GenBank/DDBJ databases">
        <title>Massive genome expansion in bonnet fungi (Mycena s.s.) driven by repeated elements and novel gene families across ecological guilds.</title>
        <authorList>
            <consortium name="Lawrence Berkeley National Laboratory"/>
            <person name="Harder C.B."/>
            <person name="Miyauchi S."/>
            <person name="Viragh M."/>
            <person name="Kuo A."/>
            <person name="Thoen E."/>
            <person name="Andreopoulos B."/>
            <person name="Lu D."/>
            <person name="Skrede I."/>
            <person name="Drula E."/>
            <person name="Henrissat B."/>
            <person name="Morin E."/>
            <person name="Kohler A."/>
            <person name="Barry K."/>
            <person name="LaButti K."/>
            <person name="Morin E."/>
            <person name="Salamov A."/>
            <person name="Lipzen A."/>
            <person name="Mereny Z."/>
            <person name="Hegedus B."/>
            <person name="Baldrian P."/>
            <person name="Stursova M."/>
            <person name="Weitz H."/>
            <person name="Taylor A."/>
            <person name="Grigoriev I.V."/>
            <person name="Nagy L.G."/>
            <person name="Martin F."/>
            <person name="Kauserud H."/>
        </authorList>
    </citation>
    <scope>NUCLEOTIDE SEQUENCE</scope>
    <source>
        <strain evidence="1">CBHHK067</strain>
    </source>
</reference>
<dbReference type="EMBL" id="JARKIE010000104">
    <property type="protein sequence ID" value="KAJ7683831.1"/>
    <property type="molecule type" value="Genomic_DNA"/>
</dbReference>
<name>A0AAD7GAT3_MYCRO</name>
<sequence>MAGGAIGLAFLGGTSKKPLIGSNGCFNYMGYFKMNETREFGVMGIRHNTSLGQDEFLVVKPDTNDPVLSDPTCLYANISSIVPGCTELGRICVWFPILPRRWWYFLPCFSNSHVVETKVKLAAGRPFPDHGGKVIFELARHDLYIQILAVLAFYHVGSTATGASEYLPSLSTKPAYPCQTNLS</sequence>
<evidence type="ECO:0000313" key="1">
    <source>
        <dbReference type="EMBL" id="KAJ7683831.1"/>
    </source>
</evidence>
<protein>
    <submittedName>
        <fullName evidence="1">Uncharacterized protein</fullName>
    </submittedName>
</protein>
<comment type="caution">
    <text evidence="1">The sequence shown here is derived from an EMBL/GenBank/DDBJ whole genome shotgun (WGS) entry which is preliminary data.</text>
</comment>
<dbReference type="AlphaFoldDB" id="A0AAD7GAT3"/>